<proteinExistence type="predicted"/>
<gene>
    <name evidence="2" type="ORF">Sphch_1986</name>
</gene>
<evidence type="ECO:0000313" key="2">
    <source>
        <dbReference type="EMBL" id="AEG49663.1"/>
    </source>
</evidence>
<reference evidence="2 3" key="1">
    <citation type="submission" date="2011-05" db="EMBL/GenBank/DDBJ databases">
        <title>Complete sequence of chromosome 1 of Sphingobium chlorophenolicum L-1.</title>
        <authorList>
            <consortium name="US DOE Joint Genome Institute"/>
            <person name="Lucas S."/>
            <person name="Han J."/>
            <person name="Lapidus A."/>
            <person name="Cheng J.-F."/>
            <person name="Goodwin L."/>
            <person name="Pitluck S."/>
            <person name="Peters L."/>
            <person name="Daligault H."/>
            <person name="Han C."/>
            <person name="Tapia R."/>
            <person name="Land M."/>
            <person name="Hauser L."/>
            <person name="Kyrpides N."/>
            <person name="Ivanova N."/>
            <person name="Pagani I."/>
            <person name="Turner P."/>
            <person name="Copley S."/>
            <person name="Woyke T."/>
        </authorList>
    </citation>
    <scope>NUCLEOTIDE SEQUENCE [LARGE SCALE GENOMIC DNA]</scope>
    <source>
        <strain evidence="2 3">L-1</strain>
    </source>
</reference>
<sequence precursor="true">MVILYIQRMVRAGSLVAVSCTLAACATTVTKEGATPAETQRDIAECQYEAKRASPDNPLIAHGIAQDCLKLRGYGLR</sequence>
<protein>
    <recommendedName>
        <fullName evidence="4">Lipoprotein</fullName>
    </recommendedName>
</protein>
<dbReference type="HOGENOM" id="CLU_2636181_0_0_5"/>
<dbReference type="KEGG" id="sch:Sphch_1986"/>
<keyword evidence="1" id="KW-0732">Signal</keyword>
<feature type="signal peptide" evidence="1">
    <location>
        <begin position="1"/>
        <end position="23"/>
    </location>
</feature>
<accession>F6EVA2</accession>
<dbReference type="AlphaFoldDB" id="F6EVA2"/>
<dbReference type="EMBL" id="CP002798">
    <property type="protein sequence ID" value="AEG49663.1"/>
    <property type="molecule type" value="Genomic_DNA"/>
</dbReference>
<evidence type="ECO:0000313" key="3">
    <source>
        <dbReference type="Proteomes" id="UP000007150"/>
    </source>
</evidence>
<organism evidence="2 3">
    <name type="scientific">Sphingobium chlorophenolicum L-1</name>
    <dbReference type="NCBI Taxonomy" id="690566"/>
    <lineage>
        <taxon>Bacteria</taxon>
        <taxon>Pseudomonadati</taxon>
        <taxon>Pseudomonadota</taxon>
        <taxon>Alphaproteobacteria</taxon>
        <taxon>Sphingomonadales</taxon>
        <taxon>Sphingomonadaceae</taxon>
        <taxon>Sphingobium</taxon>
    </lineage>
</organism>
<evidence type="ECO:0000256" key="1">
    <source>
        <dbReference type="SAM" id="SignalP"/>
    </source>
</evidence>
<feature type="chain" id="PRO_5003333825" description="Lipoprotein" evidence="1">
    <location>
        <begin position="24"/>
        <end position="77"/>
    </location>
</feature>
<evidence type="ECO:0008006" key="4">
    <source>
        <dbReference type="Google" id="ProtNLM"/>
    </source>
</evidence>
<dbReference type="RefSeq" id="WP_013847907.1">
    <property type="nucleotide sequence ID" value="NC_015593.1"/>
</dbReference>
<keyword evidence="3" id="KW-1185">Reference proteome</keyword>
<dbReference type="Proteomes" id="UP000007150">
    <property type="component" value="Chromosome 1"/>
</dbReference>
<name>F6EVA2_SPHCR</name>